<feature type="domain" description="Pyrroline-5-carboxylate reductase catalytic N-terminal" evidence="2">
    <location>
        <begin position="3"/>
        <end position="92"/>
    </location>
</feature>
<dbReference type="SUPFAM" id="SSF51735">
    <property type="entry name" value="NAD(P)-binding Rossmann-fold domains"/>
    <property type="match status" value="1"/>
</dbReference>
<dbReference type="InterPro" id="IPR028939">
    <property type="entry name" value="P5C_Rdtase_cat_N"/>
</dbReference>
<dbReference type="Pfam" id="PF03807">
    <property type="entry name" value="F420_oxidored"/>
    <property type="match status" value="1"/>
</dbReference>
<reference evidence="3 4" key="1">
    <citation type="submission" date="2020-11" db="EMBL/GenBank/DDBJ databases">
        <authorList>
            <person name="Kim M.K."/>
        </authorList>
    </citation>
    <scope>NUCLEOTIDE SEQUENCE [LARGE SCALE GENOMIC DNA]</scope>
    <source>
        <strain evidence="3 4">BT683</strain>
    </source>
</reference>
<name>A0ABS0IN05_9BACT</name>
<dbReference type="RefSeq" id="WP_196284103.1">
    <property type="nucleotide sequence ID" value="NZ_JADQDQ010000017.1"/>
</dbReference>
<protein>
    <submittedName>
        <fullName evidence="3">NADPH-dependent F420 reductase</fullName>
    </submittedName>
</protein>
<dbReference type="PANTHER" id="PTHR14239">
    <property type="entry name" value="DUDULIN-RELATED"/>
    <property type="match status" value="1"/>
</dbReference>
<evidence type="ECO:0000313" key="3">
    <source>
        <dbReference type="EMBL" id="MBF9239755.1"/>
    </source>
</evidence>
<dbReference type="InterPro" id="IPR051267">
    <property type="entry name" value="STEAP_metalloreductase"/>
</dbReference>
<gene>
    <name evidence="3" type="ORF">I2I05_20345</name>
</gene>
<dbReference type="Proteomes" id="UP000597617">
    <property type="component" value="Unassembled WGS sequence"/>
</dbReference>
<dbReference type="InterPro" id="IPR036291">
    <property type="entry name" value="NAD(P)-bd_dom_sf"/>
</dbReference>
<organism evidence="3 4">
    <name type="scientific">Hymenobacter jeongseonensis</name>
    <dbReference type="NCBI Taxonomy" id="2791027"/>
    <lineage>
        <taxon>Bacteria</taxon>
        <taxon>Pseudomonadati</taxon>
        <taxon>Bacteroidota</taxon>
        <taxon>Cytophagia</taxon>
        <taxon>Cytophagales</taxon>
        <taxon>Hymenobacteraceae</taxon>
        <taxon>Hymenobacter</taxon>
    </lineage>
</organism>
<dbReference type="Gene3D" id="3.40.50.720">
    <property type="entry name" value="NAD(P)-binding Rossmann-like Domain"/>
    <property type="match status" value="1"/>
</dbReference>
<sequence>MNIGIVGAGNIGKTLARKLQQHGHQVRVANSRGPESLRDFAQQTGVTAVTVGEAVQGAELLILTIPLGKTPDVQADFRDVPKEVIIVETMNYYPARDGEIAAIEQGLTNSAWVEQVLGHPVIKAFNNIGAYSFLADGRPAGTPGRIALSVSGDDEAAKQTVIELVNQTGFEGYDAGPIADSWRQQPGTPAYCTDLSLDEAKAARARAVRAEAPANRDQVNQKLADLGEEYMHIIVSGNYPAGFVDRGIDVSREYYGYPSRQWQE</sequence>
<evidence type="ECO:0000313" key="4">
    <source>
        <dbReference type="Proteomes" id="UP000597617"/>
    </source>
</evidence>
<keyword evidence="1" id="KW-0560">Oxidoreductase</keyword>
<evidence type="ECO:0000259" key="2">
    <source>
        <dbReference type="Pfam" id="PF03807"/>
    </source>
</evidence>
<comment type="caution">
    <text evidence="3">The sequence shown here is derived from an EMBL/GenBank/DDBJ whole genome shotgun (WGS) entry which is preliminary data.</text>
</comment>
<keyword evidence="4" id="KW-1185">Reference proteome</keyword>
<dbReference type="EMBL" id="JADQDQ010000017">
    <property type="protein sequence ID" value="MBF9239755.1"/>
    <property type="molecule type" value="Genomic_DNA"/>
</dbReference>
<evidence type="ECO:0000256" key="1">
    <source>
        <dbReference type="ARBA" id="ARBA00023002"/>
    </source>
</evidence>
<proteinExistence type="predicted"/>
<accession>A0ABS0IN05</accession>